<sequence>MSLITSRVMGVEGSAFGGPPYIHTYKLRLAAVHVLLLLLFLSPALSFRLLSVPPAQRPPFMALLPSPSHVNPSHAGHFTSHSARFIACKINLFYCNMPNPWSTRRSYRGVTGG</sequence>
<evidence type="ECO:0000313" key="1">
    <source>
        <dbReference type="EMBL" id="KAG9462020.1"/>
    </source>
</evidence>
<proteinExistence type="predicted"/>
<evidence type="ECO:0000313" key="2">
    <source>
        <dbReference type="Proteomes" id="UP000770717"/>
    </source>
</evidence>
<reference evidence="1" key="1">
    <citation type="thesis" date="2020" institute="ProQuest LLC" country="789 East Eisenhower Parkway, Ann Arbor, MI, USA">
        <title>Comparative Genomics and Chromosome Evolution.</title>
        <authorList>
            <person name="Mudd A.B."/>
        </authorList>
    </citation>
    <scope>NUCLEOTIDE SEQUENCE</scope>
    <source>
        <strain evidence="1">HN-11 Male</strain>
        <tissue evidence="1">Kidney and liver</tissue>
    </source>
</reference>
<accession>A0A8J6BEC7</accession>
<protein>
    <submittedName>
        <fullName evidence="1">Uncharacterized protein</fullName>
    </submittedName>
</protein>
<dbReference type="EMBL" id="WNTK01014303">
    <property type="protein sequence ID" value="KAG9462020.1"/>
    <property type="molecule type" value="Genomic_DNA"/>
</dbReference>
<keyword evidence="2" id="KW-1185">Reference proteome</keyword>
<dbReference type="AlphaFoldDB" id="A0A8J6BEC7"/>
<organism evidence="1 2">
    <name type="scientific">Eleutherodactylus coqui</name>
    <name type="common">Puerto Rican coqui</name>
    <dbReference type="NCBI Taxonomy" id="57060"/>
    <lineage>
        <taxon>Eukaryota</taxon>
        <taxon>Metazoa</taxon>
        <taxon>Chordata</taxon>
        <taxon>Craniata</taxon>
        <taxon>Vertebrata</taxon>
        <taxon>Euteleostomi</taxon>
        <taxon>Amphibia</taxon>
        <taxon>Batrachia</taxon>
        <taxon>Anura</taxon>
        <taxon>Neobatrachia</taxon>
        <taxon>Hyloidea</taxon>
        <taxon>Eleutherodactylidae</taxon>
        <taxon>Eleutherodactylinae</taxon>
        <taxon>Eleutherodactylus</taxon>
        <taxon>Eleutherodactylus</taxon>
    </lineage>
</organism>
<name>A0A8J6BEC7_ELECQ</name>
<comment type="caution">
    <text evidence="1">The sequence shown here is derived from an EMBL/GenBank/DDBJ whole genome shotgun (WGS) entry which is preliminary data.</text>
</comment>
<gene>
    <name evidence="1" type="ORF">GDO78_015096</name>
</gene>
<dbReference type="Proteomes" id="UP000770717">
    <property type="component" value="Unassembled WGS sequence"/>
</dbReference>